<dbReference type="RefSeq" id="WP_134380754.1">
    <property type="nucleotide sequence ID" value="NZ_RCCK01000015.1"/>
</dbReference>
<keyword evidence="5" id="KW-1185">Reference proteome</keyword>
<name>A0A497XSP4_9SPHI</name>
<reference evidence="2 4" key="1">
    <citation type="submission" date="2018-10" db="EMBL/GenBank/DDBJ databases">
        <title>Genomic Encyclopedia of Archaeal and Bacterial Type Strains, Phase II (KMG-II): from individual species to whole genera.</title>
        <authorList>
            <person name="Goeker M."/>
        </authorList>
    </citation>
    <scope>NUCLEOTIDE SEQUENCE [LARGE SCALE GENOMIC DNA]</scope>
    <source>
        <strain evidence="2 4">DSM 19624</strain>
    </source>
</reference>
<keyword evidence="1" id="KW-0812">Transmembrane</keyword>
<sequence>MNVIRKIEHWADVHHSKWLDYLRIVLGLIIFGKGVSFISDTSAVQNMITPNNVFGFSGVRNQCSDSRCYRCTFGWRYFDHATLQSFFK</sequence>
<feature type="transmembrane region" description="Helical" evidence="1">
    <location>
        <begin position="21"/>
        <end position="39"/>
    </location>
</feature>
<evidence type="ECO:0000256" key="1">
    <source>
        <dbReference type="SAM" id="Phobius"/>
    </source>
</evidence>
<dbReference type="Proteomes" id="UP000273898">
    <property type="component" value="Unassembled WGS sequence"/>
</dbReference>
<evidence type="ECO:0008006" key="6">
    <source>
        <dbReference type="Google" id="ProtNLM"/>
    </source>
</evidence>
<evidence type="ECO:0000313" key="4">
    <source>
        <dbReference type="Proteomes" id="UP000273898"/>
    </source>
</evidence>
<dbReference type="EMBL" id="SOPX01000005">
    <property type="protein sequence ID" value="TFB28913.1"/>
    <property type="molecule type" value="Genomic_DNA"/>
</dbReference>
<organism evidence="2 4">
    <name type="scientific">Pedobacter alluvionis</name>
    <dbReference type="NCBI Taxonomy" id="475253"/>
    <lineage>
        <taxon>Bacteria</taxon>
        <taxon>Pseudomonadati</taxon>
        <taxon>Bacteroidota</taxon>
        <taxon>Sphingobacteriia</taxon>
        <taxon>Sphingobacteriales</taxon>
        <taxon>Sphingobacteriaceae</taxon>
        <taxon>Pedobacter</taxon>
    </lineage>
</organism>
<dbReference type="Proteomes" id="UP000297429">
    <property type="component" value="Unassembled WGS sequence"/>
</dbReference>
<accession>A0A497XSP4</accession>
<comment type="caution">
    <text evidence="2">The sequence shown here is derived from an EMBL/GenBank/DDBJ whole genome shotgun (WGS) entry which is preliminary data.</text>
</comment>
<evidence type="ECO:0000313" key="5">
    <source>
        <dbReference type="Proteomes" id="UP000297429"/>
    </source>
</evidence>
<evidence type="ECO:0000313" key="3">
    <source>
        <dbReference type="EMBL" id="TFB28913.1"/>
    </source>
</evidence>
<protein>
    <recommendedName>
        <fullName evidence="6">DoxX-like protein</fullName>
    </recommendedName>
</protein>
<keyword evidence="1" id="KW-1133">Transmembrane helix</keyword>
<gene>
    <name evidence="2" type="ORF">BCL90_4988</name>
    <name evidence="3" type="ORF">E3V97_22625</name>
</gene>
<reference evidence="3 5" key="2">
    <citation type="submission" date="2019-03" db="EMBL/GenBank/DDBJ databases">
        <authorList>
            <person name="He R.-H."/>
        </authorList>
    </citation>
    <scope>NUCLEOTIDE SEQUENCE [LARGE SCALE GENOMIC DNA]</scope>
    <source>
        <strain evidence="3 5">DSM 19624</strain>
    </source>
</reference>
<proteinExistence type="predicted"/>
<dbReference type="EMBL" id="RCCK01000015">
    <property type="protein sequence ID" value="RLJ72146.1"/>
    <property type="molecule type" value="Genomic_DNA"/>
</dbReference>
<dbReference type="AlphaFoldDB" id="A0A497XSP4"/>
<evidence type="ECO:0000313" key="2">
    <source>
        <dbReference type="EMBL" id="RLJ72146.1"/>
    </source>
</evidence>
<keyword evidence="1" id="KW-0472">Membrane</keyword>